<keyword evidence="8" id="KW-0442">Lipid degradation</keyword>
<dbReference type="SUPFAM" id="SSF158855">
    <property type="entry name" value="Lipase chaperone-like"/>
    <property type="match status" value="1"/>
</dbReference>
<evidence type="ECO:0000256" key="15">
    <source>
        <dbReference type="ARBA" id="ARBA00033028"/>
    </source>
</evidence>
<keyword evidence="7" id="KW-0812">Transmembrane</keyword>
<evidence type="ECO:0000256" key="11">
    <source>
        <dbReference type="ARBA" id="ARBA00023136"/>
    </source>
</evidence>
<keyword evidence="12" id="KW-0143">Chaperone</keyword>
<evidence type="ECO:0000256" key="4">
    <source>
        <dbReference type="ARBA" id="ARBA00019692"/>
    </source>
</evidence>
<evidence type="ECO:0000256" key="12">
    <source>
        <dbReference type="ARBA" id="ARBA00023186"/>
    </source>
</evidence>
<evidence type="ECO:0000256" key="7">
    <source>
        <dbReference type="ARBA" id="ARBA00022692"/>
    </source>
</evidence>
<protein>
    <recommendedName>
        <fullName evidence="4">Lipase chaperone</fullName>
    </recommendedName>
    <alternativeName>
        <fullName evidence="15">Lipase foldase</fullName>
    </alternativeName>
    <alternativeName>
        <fullName evidence="13">Lipase helper protein</fullName>
    </alternativeName>
    <alternativeName>
        <fullName evidence="14">Lipase modulator</fullName>
    </alternativeName>
</protein>
<keyword evidence="9" id="KW-1133">Transmembrane helix</keyword>
<evidence type="ECO:0000256" key="3">
    <source>
        <dbReference type="ARBA" id="ARBA00010358"/>
    </source>
</evidence>
<keyword evidence="17" id="KW-1185">Reference proteome</keyword>
<evidence type="ECO:0000313" key="17">
    <source>
        <dbReference type="Proteomes" id="UP000664904"/>
    </source>
</evidence>
<proteinExistence type="inferred from homology"/>
<evidence type="ECO:0000256" key="8">
    <source>
        <dbReference type="ARBA" id="ARBA00022963"/>
    </source>
</evidence>
<keyword evidence="11" id="KW-0472">Membrane</keyword>
<dbReference type="GO" id="GO:0005886">
    <property type="term" value="C:plasma membrane"/>
    <property type="evidence" value="ECO:0007669"/>
    <property type="project" value="UniProtKB-SubCell"/>
</dbReference>
<keyword evidence="6" id="KW-0997">Cell inner membrane</keyword>
<geneLocation type="plasmid" evidence="16 17">
    <name>unnamed5</name>
</geneLocation>
<dbReference type="GO" id="GO:0051082">
    <property type="term" value="F:unfolded protein binding"/>
    <property type="evidence" value="ECO:0007669"/>
    <property type="project" value="InterPro"/>
</dbReference>
<evidence type="ECO:0000256" key="5">
    <source>
        <dbReference type="ARBA" id="ARBA00022475"/>
    </source>
</evidence>
<dbReference type="Pfam" id="PF03280">
    <property type="entry name" value="Lipase_chap"/>
    <property type="match status" value="1"/>
</dbReference>
<evidence type="ECO:0000256" key="13">
    <source>
        <dbReference type="ARBA" id="ARBA00030948"/>
    </source>
</evidence>
<comment type="function">
    <text evidence="1">May be involved in the folding of the extracellular lipase during its passage through the periplasm.</text>
</comment>
<keyword evidence="5" id="KW-1003">Cell membrane</keyword>
<dbReference type="KEGG" id="pxi:J5O05_17720"/>
<sequence length="191" mass="21937">MRSLVLTILGLIVGAVWLTISPIHTDLNRRVNNTLAPTSAVGNAEVRPQTQEDTKGLFVSSTECDDVNIDRTFLENAFLAWQENPNTQAFSVCEEALLKRYITFKQALAQYATLDLTLSERLAIYEELLRKHFTAEQFSAWFADEMHWNVGAKERAEILSDTRLSKEEKERWIAESIERLTEKEKKQSCLR</sequence>
<organism evidence="16 17">
    <name type="scientific">Pseudoalteromonas xiamenensis</name>
    <dbReference type="NCBI Taxonomy" id="882626"/>
    <lineage>
        <taxon>Bacteria</taxon>
        <taxon>Pseudomonadati</taxon>
        <taxon>Pseudomonadota</taxon>
        <taxon>Gammaproteobacteria</taxon>
        <taxon>Alteromonadales</taxon>
        <taxon>Pseudoalteromonadaceae</taxon>
        <taxon>Pseudoalteromonas</taxon>
    </lineage>
</organism>
<evidence type="ECO:0000256" key="2">
    <source>
        <dbReference type="ARBA" id="ARBA00004383"/>
    </source>
</evidence>
<keyword evidence="16" id="KW-0614">Plasmid</keyword>
<dbReference type="InterPro" id="IPR004961">
    <property type="entry name" value="Lipase_chaperone"/>
</dbReference>
<name>A0A975DKG5_9GAMM</name>
<dbReference type="EMBL" id="CP072135">
    <property type="protein sequence ID" value="QTH73352.1"/>
    <property type="molecule type" value="Genomic_DNA"/>
</dbReference>
<dbReference type="GO" id="GO:0016042">
    <property type="term" value="P:lipid catabolic process"/>
    <property type="evidence" value="ECO:0007669"/>
    <property type="project" value="UniProtKB-KW"/>
</dbReference>
<keyword evidence="10" id="KW-0443">Lipid metabolism</keyword>
<dbReference type="Proteomes" id="UP000664904">
    <property type="component" value="Plasmid unnamed5"/>
</dbReference>
<comment type="similarity">
    <text evidence="3">Belongs to the lipase chaperone family.</text>
</comment>
<comment type="subcellular location">
    <subcellularLocation>
        <location evidence="2">Cell inner membrane</location>
        <topology evidence="2">Single-pass membrane protein</topology>
        <orientation evidence="2">Periplasmic side</orientation>
    </subcellularLocation>
</comment>
<reference evidence="16" key="1">
    <citation type="submission" date="2021-03" db="EMBL/GenBank/DDBJ databases">
        <title>Complete Genome of Pseudoalteromonas xiamenensis STKMTI.2, a new potential marine bacterium producing anti-Vibrio compounds.</title>
        <authorList>
            <person name="Handayani D.P."/>
            <person name="Isnansetyo A."/>
            <person name="Istiqomah I."/>
            <person name="Jumina J."/>
        </authorList>
    </citation>
    <scope>NUCLEOTIDE SEQUENCE</scope>
    <source>
        <strain evidence="16">STKMTI.2</strain>
        <plasmid evidence="16">unnamed5</plasmid>
    </source>
</reference>
<dbReference type="RefSeq" id="WP_208844964.1">
    <property type="nucleotide sequence ID" value="NZ_CP072135.1"/>
</dbReference>
<dbReference type="GO" id="GO:0006457">
    <property type="term" value="P:protein folding"/>
    <property type="evidence" value="ECO:0007669"/>
    <property type="project" value="InterPro"/>
</dbReference>
<gene>
    <name evidence="16" type="ORF">J5O05_17720</name>
</gene>
<accession>A0A975DKG5</accession>
<evidence type="ECO:0000256" key="10">
    <source>
        <dbReference type="ARBA" id="ARBA00023098"/>
    </source>
</evidence>
<evidence type="ECO:0000256" key="9">
    <source>
        <dbReference type="ARBA" id="ARBA00022989"/>
    </source>
</evidence>
<evidence type="ECO:0000256" key="14">
    <source>
        <dbReference type="ARBA" id="ARBA00031542"/>
    </source>
</evidence>
<evidence type="ECO:0000313" key="16">
    <source>
        <dbReference type="EMBL" id="QTH73352.1"/>
    </source>
</evidence>
<dbReference type="AlphaFoldDB" id="A0A975DKG5"/>
<evidence type="ECO:0000256" key="1">
    <source>
        <dbReference type="ARBA" id="ARBA00003280"/>
    </source>
</evidence>
<evidence type="ECO:0000256" key="6">
    <source>
        <dbReference type="ARBA" id="ARBA00022519"/>
    </source>
</evidence>